<name>A0A2R8C5B5_9RHOB</name>
<dbReference type="Pfam" id="PF11367">
    <property type="entry name" value="Tail_completion_gp17"/>
    <property type="match status" value="1"/>
</dbReference>
<dbReference type="OrthoDB" id="7708873at2"/>
<gene>
    <name evidence="1" type="ORF">TRM7615_01115</name>
</gene>
<evidence type="ECO:0000313" key="1">
    <source>
        <dbReference type="EMBL" id="SPJ27625.1"/>
    </source>
</evidence>
<dbReference type="AlphaFoldDB" id="A0A2R8C5B5"/>
<dbReference type="EMBL" id="ONZG01000002">
    <property type="protein sequence ID" value="SPJ27625.1"/>
    <property type="molecule type" value="Genomic_DNA"/>
</dbReference>
<reference evidence="2" key="1">
    <citation type="submission" date="2018-03" db="EMBL/GenBank/DDBJ databases">
        <authorList>
            <person name="Rodrigo-Torres L."/>
            <person name="Arahal R. D."/>
            <person name="Lucena T."/>
        </authorList>
    </citation>
    <scope>NUCLEOTIDE SEQUENCE [LARGE SCALE GENOMIC DNA]</scope>
    <source>
        <strain evidence="2">CECT 7615</strain>
    </source>
</reference>
<sequence>MEETLFQVLSPLGHPVVWGVFDEEQPYPQISLQQISGPGNHTLTGRGGIETARVQINVDAETYLDARDTAAQIALALEAIRNTGGIVRCYELNRRAAHSAADGDVIRRFSLDFKVRYRA</sequence>
<evidence type="ECO:0000313" key="2">
    <source>
        <dbReference type="Proteomes" id="UP000244898"/>
    </source>
</evidence>
<dbReference type="Proteomes" id="UP000244898">
    <property type="component" value="Unassembled WGS sequence"/>
</dbReference>
<accession>A0A2R8C5B5</accession>
<proteinExistence type="predicted"/>
<dbReference type="InterPro" id="IPR021508">
    <property type="entry name" value="Gp17-like"/>
</dbReference>
<keyword evidence="2" id="KW-1185">Reference proteome</keyword>
<dbReference type="RefSeq" id="WP_108785887.1">
    <property type="nucleotide sequence ID" value="NZ_ONZG01000002.1"/>
</dbReference>
<evidence type="ECO:0008006" key="3">
    <source>
        <dbReference type="Google" id="ProtNLM"/>
    </source>
</evidence>
<organism evidence="1 2">
    <name type="scientific">Falsiruegeria mediterranea M17</name>
    <dbReference type="NCBI Taxonomy" id="1200281"/>
    <lineage>
        <taxon>Bacteria</taxon>
        <taxon>Pseudomonadati</taxon>
        <taxon>Pseudomonadota</taxon>
        <taxon>Alphaproteobacteria</taxon>
        <taxon>Rhodobacterales</taxon>
        <taxon>Roseobacteraceae</taxon>
        <taxon>Falsiruegeria</taxon>
    </lineage>
</organism>
<protein>
    <recommendedName>
        <fullName evidence="3">DUF3168 domain-containing protein</fullName>
    </recommendedName>
</protein>